<dbReference type="Proteomes" id="UP001611415">
    <property type="component" value="Unassembled WGS sequence"/>
</dbReference>
<organism evidence="2 3">
    <name type="scientific">Nocardia xishanensis</name>
    <dbReference type="NCBI Taxonomy" id="238964"/>
    <lineage>
        <taxon>Bacteria</taxon>
        <taxon>Bacillati</taxon>
        <taxon>Actinomycetota</taxon>
        <taxon>Actinomycetes</taxon>
        <taxon>Mycobacteriales</taxon>
        <taxon>Nocardiaceae</taxon>
        <taxon>Nocardia</taxon>
    </lineage>
</organism>
<dbReference type="EMBL" id="JBIRYO010000014">
    <property type="protein sequence ID" value="MFI2476052.1"/>
    <property type="molecule type" value="Genomic_DNA"/>
</dbReference>
<evidence type="ECO:0000313" key="2">
    <source>
        <dbReference type="EMBL" id="MFI2476052.1"/>
    </source>
</evidence>
<dbReference type="SUPFAM" id="SSF51182">
    <property type="entry name" value="RmlC-like cupins"/>
    <property type="match status" value="1"/>
</dbReference>
<protein>
    <submittedName>
        <fullName evidence="2">Cupin domain-containing protein</fullName>
    </submittedName>
</protein>
<dbReference type="Pfam" id="PF07883">
    <property type="entry name" value="Cupin_2"/>
    <property type="match status" value="1"/>
</dbReference>
<comment type="caution">
    <text evidence="2">The sequence shown here is derived from an EMBL/GenBank/DDBJ whole genome shotgun (WGS) entry which is preliminary data.</text>
</comment>
<accession>A0ABW7X4U8</accession>
<sequence>MRIPGLPSLRPNAAPASGTASRVLAQFTVGGRDVLLRQTVIAPGGTSGWHYHDGTLLVLVARGTLDHPGADGAPVTYRRGRVFREPSGPEYPHVARNLGATPVTLFVLYLNPKGSPLSRHVSPPPGAD</sequence>
<dbReference type="InterPro" id="IPR013096">
    <property type="entry name" value="Cupin_2"/>
</dbReference>
<evidence type="ECO:0000313" key="3">
    <source>
        <dbReference type="Proteomes" id="UP001611415"/>
    </source>
</evidence>
<reference evidence="2 3" key="1">
    <citation type="submission" date="2024-10" db="EMBL/GenBank/DDBJ databases">
        <title>The Natural Products Discovery Center: Release of the First 8490 Sequenced Strains for Exploring Actinobacteria Biosynthetic Diversity.</title>
        <authorList>
            <person name="Kalkreuter E."/>
            <person name="Kautsar S.A."/>
            <person name="Yang D."/>
            <person name="Bader C.D."/>
            <person name="Teijaro C.N."/>
            <person name="Fluegel L."/>
            <person name="Davis C.M."/>
            <person name="Simpson J.R."/>
            <person name="Lauterbach L."/>
            <person name="Steele A.D."/>
            <person name="Gui C."/>
            <person name="Meng S."/>
            <person name="Li G."/>
            <person name="Viehrig K."/>
            <person name="Ye F."/>
            <person name="Su P."/>
            <person name="Kiefer A.F."/>
            <person name="Nichols A."/>
            <person name="Cepeda A.J."/>
            <person name="Yan W."/>
            <person name="Fan B."/>
            <person name="Jiang Y."/>
            <person name="Adhikari A."/>
            <person name="Zheng C.-J."/>
            <person name="Schuster L."/>
            <person name="Cowan T.M."/>
            <person name="Smanski M.J."/>
            <person name="Chevrette M.G."/>
            <person name="De Carvalho L.P.S."/>
            <person name="Shen B."/>
        </authorList>
    </citation>
    <scope>NUCLEOTIDE SEQUENCE [LARGE SCALE GENOMIC DNA]</scope>
    <source>
        <strain evidence="2 3">NPDC019275</strain>
    </source>
</reference>
<proteinExistence type="predicted"/>
<name>A0ABW7X4U8_9NOCA</name>
<dbReference type="Gene3D" id="2.60.120.10">
    <property type="entry name" value="Jelly Rolls"/>
    <property type="match status" value="1"/>
</dbReference>
<dbReference type="InterPro" id="IPR011051">
    <property type="entry name" value="RmlC_Cupin_sf"/>
</dbReference>
<dbReference type="InterPro" id="IPR014710">
    <property type="entry name" value="RmlC-like_jellyroll"/>
</dbReference>
<feature type="domain" description="Cupin type-2" evidence="1">
    <location>
        <begin position="40"/>
        <end position="109"/>
    </location>
</feature>
<gene>
    <name evidence="2" type="ORF">ACH49W_21970</name>
</gene>
<evidence type="ECO:0000259" key="1">
    <source>
        <dbReference type="Pfam" id="PF07883"/>
    </source>
</evidence>
<dbReference type="RefSeq" id="WP_357407143.1">
    <property type="nucleotide sequence ID" value="NZ_JBEYCD010000009.1"/>
</dbReference>
<keyword evidence="3" id="KW-1185">Reference proteome</keyword>